<dbReference type="Pfam" id="PF01943">
    <property type="entry name" value="Polysacc_synt"/>
    <property type="match status" value="1"/>
</dbReference>
<keyword evidence="2" id="KW-1003">Cell membrane</keyword>
<feature type="transmembrane region" description="Helical" evidence="6">
    <location>
        <begin position="248"/>
        <end position="268"/>
    </location>
</feature>
<evidence type="ECO:0000256" key="4">
    <source>
        <dbReference type="ARBA" id="ARBA00022989"/>
    </source>
</evidence>
<comment type="subcellular location">
    <subcellularLocation>
        <location evidence="1">Cell membrane</location>
        <topology evidence="1">Multi-pass membrane protein</topology>
    </subcellularLocation>
</comment>
<evidence type="ECO:0000313" key="7">
    <source>
        <dbReference type="EMBL" id="APC49613.1"/>
    </source>
</evidence>
<feature type="transmembrane region" description="Helical" evidence="6">
    <location>
        <begin position="372"/>
        <end position="392"/>
    </location>
</feature>
<keyword evidence="4 6" id="KW-1133">Transmembrane helix</keyword>
<evidence type="ECO:0000313" key="8">
    <source>
        <dbReference type="Proteomes" id="UP000182945"/>
    </source>
</evidence>
<accession>A0AAC9NM30</accession>
<sequence>MNQIKQGAILSYLSIFITILIALLYTPVIIRLLGQSEYGLYSLIGSVAAYFSILDLGLGNTIVRYTSRNRAIGDKKAESNLNGMFLLLYSFIGFLTIVIGIIIYNTIDNIFAASLSTSELYKAKIMIVILIINFALSFPLAVFGSIMQAYERFVVVKLVAIVRSLMAPIIILPILFLGYGSVSMVLITTLVNISCLLFNVFYCLKHLKIKFYIGKMDFRLLKEILGYSFFVFLGVIVDQINWNTDQFILGAIAGTVPVAVYAIAMQFIKLYKQFSTSISGLFLPRASIMVANNSSNEEITESMIKYGRIQYIIMAYILTGFILFGRPFINVWAGTNYDNAYYISLIIMIPLTIPLFQNFGISILYAKNLQKFRSVVLIFIAVLNIFITIPLVQKFGGIGAAVGTAISLTLGNIFIMNIYYHRRIGINMILFWKNILIMSFPVIISLLIGLGFNYIVTSGSILLLSSKIIIYSVIFIILMWLLGLNNYEKELFSTTVIKIRNKVVRRYG</sequence>
<feature type="transmembrane region" description="Helical" evidence="6">
    <location>
        <begin position="185"/>
        <end position="204"/>
    </location>
</feature>
<dbReference type="KEGG" id="vhl:BME96_16065"/>
<feature type="transmembrane region" description="Helical" evidence="6">
    <location>
        <begin position="84"/>
        <end position="105"/>
    </location>
</feature>
<proteinExistence type="predicted"/>
<evidence type="ECO:0000256" key="6">
    <source>
        <dbReference type="SAM" id="Phobius"/>
    </source>
</evidence>
<dbReference type="InterPro" id="IPR050833">
    <property type="entry name" value="Poly_Biosynth_Transport"/>
</dbReference>
<keyword evidence="3 6" id="KW-0812">Transmembrane</keyword>
<feature type="transmembrane region" description="Helical" evidence="6">
    <location>
        <begin position="12"/>
        <end position="34"/>
    </location>
</feature>
<dbReference type="RefSeq" id="WP_071649618.1">
    <property type="nucleotide sequence ID" value="NZ_CP017962.1"/>
</dbReference>
<dbReference type="InterPro" id="IPR002797">
    <property type="entry name" value="Polysacc_synth"/>
</dbReference>
<feature type="transmembrane region" description="Helical" evidence="6">
    <location>
        <begin position="431"/>
        <end position="455"/>
    </location>
</feature>
<evidence type="ECO:0000256" key="3">
    <source>
        <dbReference type="ARBA" id="ARBA00022692"/>
    </source>
</evidence>
<feature type="transmembrane region" description="Helical" evidence="6">
    <location>
        <begin position="40"/>
        <end position="63"/>
    </location>
</feature>
<reference evidence="7 8" key="1">
    <citation type="submission" date="2016-11" db="EMBL/GenBank/DDBJ databases">
        <title>Complete genome sequencing of Virgibacillus halodenitrificans PDB-F2.</title>
        <authorList>
            <person name="Sun Z."/>
            <person name="Zhou Y."/>
            <person name="Li H."/>
        </authorList>
    </citation>
    <scope>NUCLEOTIDE SEQUENCE [LARGE SCALE GENOMIC DNA]</scope>
    <source>
        <strain evidence="7 8">PDB-F2</strain>
    </source>
</reference>
<feature type="transmembrane region" description="Helical" evidence="6">
    <location>
        <begin position="224"/>
        <end position="242"/>
    </location>
</feature>
<dbReference type="PANTHER" id="PTHR30250:SF26">
    <property type="entry name" value="PSMA PROTEIN"/>
    <property type="match status" value="1"/>
</dbReference>
<feature type="transmembrane region" description="Helical" evidence="6">
    <location>
        <begin position="398"/>
        <end position="419"/>
    </location>
</feature>
<feature type="transmembrane region" description="Helical" evidence="6">
    <location>
        <begin position="158"/>
        <end position="179"/>
    </location>
</feature>
<keyword evidence="5 6" id="KW-0472">Membrane</keyword>
<dbReference type="GeneID" id="71515929"/>
<gene>
    <name evidence="7" type="ORF">BME96_16065</name>
</gene>
<feature type="transmembrane region" description="Helical" evidence="6">
    <location>
        <begin position="311"/>
        <end position="329"/>
    </location>
</feature>
<dbReference type="GO" id="GO:0005886">
    <property type="term" value="C:plasma membrane"/>
    <property type="evidence" value="ECO:0007669"/>
    <property type="project" value="UniProtKB-SubCell"/>
</dbReference>
<dbReference type="Proteomes" id="UP000182945">
    <property type="component" value="Chromosome"/>
</dbReference>
<dbReference type="EMBL" id="CP017962">
    <property type="protein sequence ID" value="APC49613.1"/>
    <property type="molecule type" value="Genomic_DNA"/>
</dbReference>
<evidence type="ECO:0000256" key="5">
    <source>
        <dbReference type="ARBA" id="ARBA00023136"/>
    </source>
</evidence>
<feature type="transmembrane region" description="Helical" evidence="6">
    <location>
        <begin position="125"/>
        <end position="146"/>
    </location>
</feature>
<protein>
    <submittedName>
        <fullName evidence="7">Teichoic acid transporter</fullName>
    </submittedName>
</protein>
<dbReference type="AlphaFoldDB" id="A0AAC9NM30"/>
<evidence type="ECO:0000256" key="1">
    <source>
        <dbReference type="ARBA" id="ARBA00004651"/>
    </source>
</evidence>
<dbReference type="PANTHER" id="PTHR30250">
    <property type="entry name" value="PST FAMILY PREDICTED COLANIC ACID TRANSPORTER"/>
    <property type="match status" value="1"/>
</dbReference>
<feature type="transmembrane region" description="Helical" evidence="6">
    <location>
        <begin position="341"/>
        <end position="365"/>
    </location>
</feature>
<evidence type="ECO:0000256" key="2">
    <source>
        <dbReference type="ARBA" id="ARBA00022475"/>
    </source>
</evidence>
<feature type="transmembrane region" description="Helical" evidence="6">
    <location>
        <begin position="461"/>
        <end position="482"/>
    </location>
</feature>
<name>A0AAC9NM30_VIRHA</name>
<organism evidence="7 8">
    <name type="scientific">Virgibacillus halodenitrificans</name>
    <name type="common">Bacillus halodenitrificans</name>
    <dbReference type="NCBI Taxonomy" id="1482"/>
    <lineage>
        <taxon>Bacteria</taxon>
        <taxon>Bacillati</taxon>
        <taxon>Bacillota</taxon>
        <taxon>Bacilli</taxon>
        <taxon>Bacillales</taxon>
        <taxon>Bacillaceae</taxon>
        <taxon>Virgibacillus</taxon>
    </lineage>
</organism>